<dbReference type="EMBL" id="SNXZ01000002">
    <property type="protein sequence ID" value="TDQ01232.1"/>
    <property type="molecule type" value="Genomic_DNA"/>
</dbReference>
<proteinExistence type="predicted"/>
<evidence type="ECO:0000256" key="2">
    <source>
        <dbReference type="SAM" id="Phobius"/>
    </source>
</evidence>
<comment type="caution">
    <text evidence="3">The sequence shown here is derived from an EMBL/GenBank/DDBJ whole genome shotgun (WGS) entry which is preliminary data.</text>
</comment>
<dbReference type="OrthoDB" id="3696113at2"/>
<evidence type="ECO:0000313" key="3">
    <source>
        <dbReference type="EMBL" id="TDQ01232.1"/>
    </source>
</evidence>
<keyword evidence="2" id="KW-1133">Transmembrane helix</keyword>
<keyword evidence="4" id="KW-1185">Reference proteome</keyword>
<dbReference type="RefSeq" id="WP_133849831.1">
    <property type="nucleotide sequence ID" value="NZ_SNXZ01000002.1"/>
</dbReference>
<evidence type="ECO:0000256" key="1">
    <source>
        <dbReference type="SAM" id="MobiDB-lite"/>
    </source>
</evidence>
<feature type="transmembrane region" description="Helical" evidence="2">
    <location>
        <begin position="27"/>
        <end position="47"/>
    </location>
</feature>
<evidence type="ECO:0000313" key="4">
    <source>
        <dbReference type="Proteomes" id="UP000295444"/>
    </source>
</evidence>
<feature type="region of interest" description="Disordered" evidence="1">
    <location>
        <begin position="83"/>
        <end position="107"/>
    </location>
</feature>
<sequence>MTEPAAEPVTSAVLDSRPRPILEAIRSGAWVSVLGAALTAAVTFGLLNAEQVTALNNLVAAAATLITAVTAVLHGLHILRAAEPEVTPMSDPRDTDGRPLIPAESGD</sequence>
<name>A0A4R6SGS6_LABRH</name>
<keyword evidence="2" id="KW-0812">Transmembrane</keyword>
<keyword evidence="2" id="KW-0472">Membrane</keyword>
<feature type="transmembrane region" description="Helical" evidence="2">
    <location>
        <begin position="59"/>
        <end position="79"/>
    </location>
</feature>
<organism evidence="3 4">
    <name type="scientific">Labedaea rhizosphaerae</name>
    <dbReference type="NCBI Taxonomy" id="598644"/>
    <lineage>
        <taxon>Bacteria</taxon>
        <taxon>Bacillati</taxon>
        <taxon>Actinomycetota</taxon>
        <taxon>Actinomycetes</taxon>
        <taxon>Pseudonocardiales</taxon>
        <taxon>Pseudonocardiaceae</taxon>
        <taxon>Labedaea</taxon>
    </lineage>
</organism>
<dbReference type="AlphaFoldDB" id="A0A4R6SGS6"/>
<accession>A0A4R6SGS6</accession>
<reference evidence="3 4" key="1">
    <citation type="submission" date="2019-03" db="EMBL/GenBank/DDBJ databases">
        <title>Genomic Encyclopedia of Type Strains, Phase IV (KMG-IV): sequencing the most valuable type-strain genomes for metagenomic binning, comparative biology and taxonomic classification.</title>
        <authorList>
            <person name="Goeker M."/>
        </authorList>
    </citation>
    <scope>NUCLEOTIDE SEQUENCE [LARGE SCALE GENOMIC DNA]</scope>
    <source>
        <strain evidence="3 4">DSM 45361</strain>
    </source>
</reference>
<protein>
    <submittedName>
        <fullName evidence="3">Uncharacterized protein</fullName>
    </submittedName>
</protein>
<dbReference type="Proteomes" id="UP000295444">
    <property type="component" value="Unassembled WGS sequence"/>
</dbReference>
<gene>
    <name evidence="3" type="ORF">EV186_1021100</name>
</gene>